<name>A0ABS4EGU9_9HYPH</name>
<sequence>MKTVADLILDLQHATGYDRKLDVSIALVMGYKRQVTTAKGKGGEKERKVIWLYTSGEESRIPFFTAKIDAAKLLAQTLLPGCIGGLTWSPRNATAKINDGPTFAAATPSLALCVAALSAKHFQPDEKLYDDYDDDADLTEV</sequence>
<proteinExistence type="predicted"/>
<keyword evidence="2" id="KW-1185">Reference proteome</keyword>
<accession>A0ABS4EGU9</accession>
<dbReference type="Proteomes" id="UP000823786">
    <property type="component" value="Unassembled WGS sequence"/>
</dbReference>
<reference evidence="1 2" key="1">
    <citation type="submission" date="2021-03" db="EMBL/GenBank/DDBJ databases">
        <title>Genomic Encyclopedia of Type Strains, Phase IV (KMG-IV): sequencing the most valuable type-strain genomes for metagenomic binning, comparative biology and taxonomic classification.</title>
        <authorList>
            <person name="Goeker M."/>
        </authorList>
    </citation>
    <scope>NUCLEOTIDE SEQUENCE [LARGE SCALE GENOMIC DNA]</scope>
    <source>
        <strain evidence="1 2">DSM 26427</strain>
    </source>
</reference>
<dbReference type="EMBL" id="JAGGJV010000001">
    <property type="protein sequence ID" value="MBP1857153.1"/>
    <property type="molecule type" value="Genomic_DNA"/>
</dbReference>
<gene>
    <name evidence="1" type="ORF">J2Z75_000633</name>
</gene>
<evidence type="ECO:0000313" key="1">
    <source>
        <dbReference type="EMBL" id="MBP1857153.1"/>
    </source>
</evidence>
<dbReference type="RefSeq" id="WP_209847634.1">
    <property type="nucleotide sequence ID" value="NZ_JAGGJV010000001.1"/>
</dbReference>
<comment type="caution">
    <text evidence="1">The sequence shown here is derived from an EMBL/GenBank/DDBJ whole genome shotgun (WGS) entry which is preliminary data.</text>
</comment>
<evidence type="ECO:0000313" key="2">
    <source>
        <dbReference type="Proteomes" id="UP000823786"/>
    </source>
</evidence>
<organism evidence="1 2">
    <name type="scientific">Rhizobium herbae</name>
    <dbReference type="NCBI Taxonomy" id="508661"/>
    <lineage>
        <taxon>Bacteria</taxon>
        <taxon>Pseudomonadati</taxon>
        <taxon>Pseudomonadota</taxon>
        <taxon>Alphaproteobacteria</taxon>
        <taxon>Hyphomicrobiales</taxon>
        <taxon>Rhizobiaceae</taxon>
        <taxon>Rhizobium/Agrobacterium group</taxon>
        <taxon>Rhizobium</taxon>
    </lineage>
</organism>
<protein>
    <submittedName>
        <fullName evidence="1">Uncharacterized protein</fullName>
    </submittedName>
</protein>